<proteinExistence type="predicted"/>
<dbReference type="RefSeq" id="WP_378174471.1">
    <property type="nucleotide sequence ID" value="NZ_JBHTCR010000002.1"/>
</dbReference>
<evidence type="ECO:0000313" key="1">
    <source>
        <dbReference type="EMBL" id="MFC7346001.1"/>
    </source>
</evidence>
<dbReference type="Proteomes" id="UP001596550">
    <property type="component" value="Unassembled WGS sequence"/>
</dbReference>
<keyword evidence="2" id="KW-1185">Reference proteome</keyword>
<evidence type="ECO:0000313" key="2">
    <source>
        <dbReference type="Proteomes" id="UP001596550"/>
    </source>
</evidence>
<reference evidence="2" key="1">
    <citation type="journal article" date="2019" name="Int. J. Syst. Evol. Microbiol.">
        <title>The Global Catalogue of Microorganisms (GCM) 10K type strain sequencing project: providing services to taxonomists for standard genome sequencing and annotation.</title>
        <authorList>
            <consortium name="The Broad Institute Genomics Platform"/>
            <consortium name="The Broad Institute Genome Sequencing Center for Infectious Disease"/>
            <person name="Wu L."/>
            <person name="Ma J."/>
        </authorList>
    </citation>
    <scope>NUCLEOTIDE SEQUENCE [LARGE SCALE GENOMIC DNA]</scope>
    <source>
        <strain evidence="2">CCUG 54781</strain>
    </source>
</reference>
<gene>
    <name evidence="1" type="ORF">ACFQO9_04620</name>
</gene>
<dbReference type="EMBL" id="JBHTCR010000002">
    <property type="protein sequence ID" value="MFC7346001.1"/>
    <property type="molecule type" value="Genomic_DNA"/>
</dbReference>
<name>A0ABW2LWU7_9FLAO</name>
<comment type="caution">
    <text evidence="1">The sequence shown here is derived from an EMBL/GenBank/DDBJ whole genome shotgun (WGS) entry which is preliminary data.</text>
</comment>
<accession>A0ABW2LWU7</accession>
<sequence length="106" mass="12339">MAGNSRTGMSFFLSEEKRKKQLEHHLKKENSNESVFFKLKELHGDKSIFLGQSILALVALNESPAYSDKMNHSFKVELFASLIEELKITPEELKKELENRLEWNKE</sequence>
<organism evidence="1 2">
    <name type="scientific">Chryseobacterium zhengzhouense</name>
    <dbReference type="NCBI Taxonomy" id="1636086"/>
    <lineage>
        <taxon>Bacteria</taxon>
        <taxon>Pseudomonadati</taxon>
        <taxon>Bacteroidota</taxon>
        <taxon>Flavobacteriia</taxon>
        <taxon>Flavobacteriales</taxon>
        <taxon>Weeksellaceae</taxon>
        <taxon>Chryseobacterium group</taxon>
        <taxon>Chryseobacterium</taxon>
    </lineage>
</organism>
<protein>
    <submittedName>
        <fullName evidence="1">Uncharacterized protein</fullName>
    </submittedName>
</protein>